<proteinExistence type="predicted"/>
<accession>A0A6I6JH64</accession>
<feature type="region of interest" description="Disordered" evidence="1">
    <location>
        <begin position="24"/>
        <end position="108"/>
    </location>
</feature>
<feature type="compositionally biased region" description="Low complexity" evidence="1">
    <location>
        <begin position="77"/>
        <end position="86"/>
    </location>
</feature>
<organism evidence="2 3">
    <name type="scientific">Pseudodesulfovibrio cashew</name>
    <dbReference type="NCBI Taxonomy" id="2678688"/>
    <lineage>
        <taxon>Bacteria</taxon>
        <taxon>Pseudomonadati</taxon>
        <taxon>Thermodesulfobacteriota</taxon>
        <taxon>Desulfovibrionia</taxon>
        <taxon>Desulfovibrionales</taxon>
        <taxon>Desulfovibrionaceae</taxon>
    </lineage>
</organism>
<sequence>MGASAGAMSLISTALNLATQMTAKTGGAAGDQADRLKAERKAREEEQRQQEADDRRREREKVTEARDQERRRAATASTQGQTTLLSGGSGLTNKAAVKVSGLKQKFGE</sequence>
<feature type="compositionally biased region" description="Basic and acidic residues" evidence="1">
    <location>
        <begin position="32"/>
        <end position="72"/>
    </location>
</feature>
<keyword evidence="3" id="KW-1185">Reference proteome</keyword>
<dbReference type="EMBL" id="CP046400">
    <property type="protein sequence ID" value="QGY39692.1"/>
    <property type="molecule type" value="Genomic_DNA"/>
</dbReference>
<evidence type="ECO:0000256" key="1">
    <source>
        <dbReference type="SAM" id="MobiDB-lite"/>
    </source>
</evidence>
<dbReference type="AlphaFoldDB" id="A0A6I6JH64"/>
<protein>
    <submittedName>
        <fullName evidence="2">Uncharacterized protein</fullName>
    </submittedName>
</protein>
<dbReference type="KEGG" id="psel:GM415_06020"/>
<dbReference type="RefSeq" id="WP_158946917.1">
    <property type="nucleotide sequence ID" value="NZ_CP046400.1"/>
</dbReference>
<dbReference type="Proteomes" id="UP000428328">
    <property type="component" value="Chromosome"/>
</dbReference>
<evidence type="ECO:0000313" key="2">
    <source>
        <dbReference type="EMBL" id="QGY39692.1"/>
    </source>
</evidence>
<gene>
    <name evidence="2" type="ORF">GM415_06020</name>
</gene>
<name>A0A6I6JH64_9BACT</name>
<evidence type="ECO:0000313" key="3">
    <source>
        <dbReference type="Proteomes" id="UP000428328"/>
    </source>
</evidence>
<reference evidence="2 3" key="1">
    <citation type="submission" date="2019-11" db="EMBL/GenBank/DDBJ databases">
        <authorList>
            <person name="Zheng R.K."/>
            <person name="Sun C.M."/>
        </authorList>
    </citation>
    <scope>NUCLEOTIDE SEQUENCE [LARGE SCALE GENOMIC DNA]</scope>
    <source>
        <strain evidence="2 3">SRB007</strain>
    </source>
</reference>